<dbReference type="GO" id="GO:0005739">
    <property type="term" value="C:mitochondrion"/>
    <property type="evidence" value="ECO:0007669"/>
    <property type="project" value="UniProtKB-SubCell"/>
</dbReference>
<evidence type="ECO:0000256" key="4">
    <source>
        <dbReference type="ARBA" id="ARBA00035129"/>
    </source>
</evidence>
<dbReference type="Proteomes" id="UP001392437">
    <property type="component" value="Unassembled WGS sequence"/>
</dbReference>
<dbReference type="PANTHER" id="PTHR28235:SF1">
    <property type="entry name" value="SMALL RIBOSOMAL SUBUNIT PROTEIN MS41"/>
    <property type="match status" value="1"/>
</dbReference>
<evidence type="ECO:0000259" key="6">
    <source>
        <dbReference type="SMART" id="SM01238"/>
    </source>
</evidence>
<keyword evidence="8" id="KW-1185">Reference proteome</keyword>
<evidence type="ECO:0000256" key="1">
    <source>
        <dbReference type="ARBA" id="ARBA00004173"/>
    </source>
</evidence>
<evidence type="ECO:0000256" key="2">
    <source>
        <dbReference type="ARBA" id="ARBA00010492"/>
    </source>
</evidence>
<dbReference type="SMART" id="SM01238">
    <property type="entry name" value="IGR"/>
    <property type="match status" value="1"/>
</dbReference>
<evidence type="ECO:0000313" key="7">
    <source>
        <dbReference type="EMBL" id="KAK8101542.1"/>
    </source>
</evidence>
<name>A0AAW0QG68_9PEZI</name>
<dbReference type="InterPro" id="IPR019083">
    <property type="entry name" value="SAM_Ribosomal_mS41"/>
</dbReference>
<reference evidence="7 8" key="1">
    <citation type="submission" date="2023-01" db="EMBL/GenBank/DDBJ databases">
        <title>Analysis of 21 Apiospora genomes using comparative genomics revels a genus with tremendous synthesis potential of carbohydrate active enzymes and secondary metabolites.</title>
        <authorList>
            <person name="Sorensen T."/>
        </authorList>
    </citation>
    <scope>NUCLEOTIDE SEQUENCE [LARGE SCALE GENOMIC DNA]</scope>
    <source>
        <strain evidence="7 8">CBS 117206</strain>
    </source>
</reference>
<evidence type="ECO:0000313" key="8">
    <source>
        <dbReference type="Proteomes" id="UP001392437"/>
    </source>
</evidence>
<dbReference type="InterPro" id="IPR039603">
    <property type="entry name" value="Ribosomal_mS41"/>
</dbReference>
<evidence type="ECO:0000256" key="3">
    <source>
        <dbReference type="ARBA" id="ARBA00023128"/>
    </source>
</evidence>
<accession>A0AAW0QG68</accession>
<dbReference type="InterPro" id="IPR013761">
    <property type="entry name" value="SAM/pointed_sf"/>
</dbReference>
<comment type="similarity">
    <text evidence="2">Belongs to the mitochondrion-specific ribosomal protein mS41 family.</text>
</comment>
<evidence type="ECO:0000256" key="5">
    <source>
        <dbReference type="SAM" id="MobiDB-lite"/>
    </source>
</evidence>
<protein>
    <recommendedName>
        <fullName evidence="4">Small ribosomal subunit protein mS41</fullName>
    </recommendedName>
</protein>
<dbReference type="Pfam" id="PF09597">
    <property type="entry name" value="SAM_Ribosomal_mS41"/>
    <property type="match status" value="1"/>
</dbReference>
<dbReference type="PANTHER" id="PTHR28235">
    <property type="entry name" value="PROTEIN FYV4, MITOCHONDRIAL"/>
    <property type="match status" value="1"/>
</dbReference>
<sequence length="259" mass="28869">MGAFKPVLRPQQLRPLFQTVATPTTSTFFLRPKTSTIASQFSRNTSTSSSSSGGSKGDAAAPPLPEVPSPTPFCPDVQTFLTLIGRGLAGHASKFPTWEALFSLTSEQLRELGIEPPRTRRYLIQWRQRFRRGQFGVGGDLKHVSPEGAADLRVLEHDADPANPKRYVVNVPPGQTVKDTPLQDLSRVVGYQVKGARTIVGPYAMQLKDGEGARVTVTQGMWEDKRGRKIDGGERRRTEVQYKKRIQERREMRERGEIP</sequence>
<dbReference type="EMBL" id="JAQQWP010000009">
    <property type="protein sequence ID" value="KAK8101542.1"/>
    <property type="molecule type" value="Genomic_DNA"/>
</dbReference>
<dbReference type="AlphaFoldDB" id="A0AAW0QG68"/>
<feature type="compositionally biased region" description="Pro residues" evidence="5">
    <location>
        <begin position="62"/>
        <end position="71"/>
    </location>
</feature>
<keyword evidence="3" id="KW-0496">Mitochondrion</keyword>
<comment type="caution">
    <text evidence="7">The sequence shown here is derived from an EMBL/GenBank/DDBJ whole genome shotgun (WGS) entry which is preliminary data.</text>
</comment>
<comment type="subcellular location">
    <subcellularLocation>
        <location evidence="1">Mitochondrion</location>
    </subcellularLocation>
</comment>
<proteinExistence type="inferred from homology"/>
<feature type="domain" description="Small ribosomal subunit protein mS41 SAM" evidence="6">
    <location>
        <begin position="77"/>
        <end position="133"/>
    </location>
</feature>
<gene>
    <name evidence="7" type="ORF">PG999_011916</name>
</gene>
<feature type="region of interest" description="Disordered" evidence="5">
    <location>
        <begin position="40"/>
        <end position="71"/>
    </location>
</feature>
<organism evidence="7 8">
    <name type="scientific">Apiospora kogelbergensis</name>
    <dbReference type="NCBI Taxonomy" id="1337665"/>
    <lineage>
        <taxon>Eukaryota</taxon>
        <taxon>Fungi</taxon>
        <taxon>Dikarya</taxon>
        <taxon>Ascomycota</taxon>
        <taxon>Pezizomycotina</taxon>
        <taxon>Sordariomycetes</taxon>
        <taxon>Xylariomycetidae</taxon>
        <taxon>Amphisphaeriales</taxon>
        <taxon>Apiosporaceae</taxon>
        <taxon>Apiospora</taxon>
    </lineage>
</organism>
<dbReference type="SUPFAM" id="SSF47769">
    <property type="entry name" value="SAM/Pointed domain"/>
    <property type="match status" value="1"/>
</dbReference>